<comment type="caution">
    <text evidence="1">The sequence shown here is derived from an EMBL/GenBank/DDBJ whole genome shotgun (WGS) entry which is preliminary data.</text>
</comment>
<organism evidence="1 2">
    <name type="scientific">Trichonephila clavipes</name>
    <name type="common">Golden silk orbweaver</name>
    <name type="synonym">Nephila clavipes</name>
    <dbReference type="NCBI Taxonomy" id="2585209"/>
    <lineage>
        <taxon>Eukaryota</taxon>
        <taxon>Metazoa</taxon>
        <taxon>Ecdysozoa</taxon>
        <taxon>Arthropoda</taxon>
        <taxon>Chelicerata</taxon>
        <taxon>Arachnida</taxon>
        <taxon>Araneae</taxon>
        <taxon>Araneomorphae</taxon>
        <taxon>Entelegynae</taxon>
        <taxon>Araneoidea</taxon>
        <taxon>Nephilidae</taxon>
        <taxon>Trichonephila</taxon>
    </lineage>
</organism>
<dbReference type="Proteomes" id="UP000887159">
    <property type="component" value="Unassembled WGS sequence"/>
</dbReference>
<name>A0A8X6RL77_TRICX</name>
<evidence type="ECO:0000313" key="1">
    <source>
        <dbReference type="EMBL" id="GFX96250.1"/>
    </source>
</evidence>
<dbReference type="EMBL" id="BMAU01021190">
    <property type="protein sequence ID" value="GFX96250.1"/>
    <property type="molecule type" value="Genomic_DNA"/>
</dbReference>
<protein>
    <submittedName>
        <fullName evidence="1">Uncharacterized protein</fullName>
    </submittedName>
</protein>
<sequence>MGHERKRRQKKRKFHENFRTAQKKVSGGSISSEKLGRGLSDTLFNVDSETLSGNRIFDIEILMSIFSILSCPVCYNQELYLIEDSRLGLQSNLCLKCKNCSFIKGFTSTSKVCE</sequence>
<keyword evidence="2" id="KW-1185">Reference proteome</keyword>
<dbReference type="AlphaFoldDB" id="A0A8X6RL77"/>
<gene>
    <name evidence="1" type="primary">AVEN_155327_1</name>
    <name evidence="1" type="ORF">TNCV_2291381</name>
</gene>
<proteinExistence type="predicted"/>
<accession>A0A8X6RL77</accession>
<evidence type="ECO:0000313" key="2">
    <source>
        <dbReference type="Proteomes" id="UP000887159"/>
    </source>
</evidence>
<reference evidence="1" key="1">
    <citation type="submission" date="2020-08" db="EMBL/GenBank/DDBJ databases">
        <title>Multicomponent nature underlies the extraordinary mechanical properties of spider dragline silk.</title>
        <authorList>
            <person name="Kono N."/>
            <person name="Nakamura H."/>
            <person name="Mori M."/>
            <person name="Yoshida Y."/>
            <person name="Ohtoshi R."/>
            <person name="Malay A.D."/>
            <person name="Moran D.A.P."/>
            <person name="Tomita M."/>
            <person name="Numata K."/>
            <person name="Arakawa K."/>
        </authorList>
    </citation>
    <scope>NUCLEOTIDE SEQUENCE</scope>
</reference>